<reference evidence="11" key="1">
    <citation type="submission" date="2018-08" db="EMBL/GenBank/DDBJ databases">
        <authorList>
            <person name="Chevrot R."/>
        </authorList>
    </citation>
    <scope>NUCLEOTIDE SEQUENCE [LARGE SCALE GENOMIC DNA]</scope>
</reference>
<keyword evidence="4 8" id="KW-0689">Ribosomal protein</keyword>
<protein>
    <recommendedName>
        <fullName evidence="7 8">Small ribosomal subunit protein bS6</fullName>
    </recommendedName>
</protein>
<dbReference type="Gene3D" id="3.30.70.60">
    <property type="match status" value="1"/>
</dbReference>
<evidence type="ECO:0000256" key="1">
    <source>
        <dbReference type="ARBA" id="ARBA00009512"/>
    </source>
</evidence>
<accession>A0A383RK42</accession>
<evidence type="ECO:0000256" key="8">
    <source>
        <dbReference type="HAMAP-Rule" id="MF_00360"/>
    </source>
</evidence>
<dbReference type="NCBIfam" id="TIGR00166">
    <property type="entry name" value="S6"/>
    <property type="match status" value="1"/>
</dbReference>
<evidence type="ECO:0000256" key="4">
    <source>
        <dbReference type="ARBA" id="ARBA00022980"/>
    </source>
</evidence>
<evidence type="ECO:0000256" key="3">
    <source>
        <dbReference type="ARBA" id="ARBA00022884"/>
    </source>
</evidence>
<keyword evidence="5 8" id="KW-0687">Ribonucleoprotein</keyword>
<evidence type="ECO:0000313" key="12">
    <source>
        <dbReference type="Proteomes" id="UP001527090"/>
    </source>
</evidence>
<dbReference type="Proteomes" id="UP000304148">
    <property type="component" value="Chromosome"/>
</dbReference>
<dbReference type="InterPro" id="IPR035980">
    <property type="entry name" value="Ribosomal_bS6_sf"/>
</dbReference>
<sequence length="95" mass="10852">MRKYELMYIIRPDVEQEAVQTTVDKFQGVISNGGGEITKHDVMGKRRLAYEIKKFRDGVYVLVNFTAEPAVVAELDRQLKISDEIIRHLVVSDVA</sequence>
<dbReference type="PROSITE" id="PS01048">
    <property type="entry name" value="RIBOSOMAL_S6"/>
    <property type="match status" value="1"/>
</dbReference>
<evidence type="ECO:0000256" key="7">
    <source>
        <dbReference type="ARBA" id="ARBA00035294"/>
    </source>
</evidence>
<dbReference type="InterPro" id="IPR020815">
    <property type="entry name" value="Ribosomal_bS6_CS"/>
</dbReference>
<reference evidence="10" key="2">
    <citation type="submission" date="2018-08" db="EMBL/GenBank/DDBJ databases">
        <authorList>
            <person name="Ferrada E.E."/>
            <person name="Latorre B.A."/>
        </authorList>
    </citation>
    <scope>NUCLEOTIDE SEQUENCE</scope>
    <source>
        <strain evidence="10">Paenibacillus B-LR1</strain>
    </source>
</reference>
<gene>
    <name evidence="8 10" type="primary">rpsF</name>
    <name evidence="9" type="ORF">M5X04_06820</name>
    <name evidence="10" type="ORF">PBLR_15388</name>
</gene>
<dbReference type="GO" id="GO:0006412">
    <property type="term" value="P:translation"/>
    <property type="evidence" value="ECO:0007669"/>
    <property type="project" value="UniProtKB-UniRule"/>
</dbReference>
<comment type="similarity">
    <text evidence="1 8">Belongs to the bacterial ribosomal protein bS6 family.</text>
</comment>
<name>A0A383RK42_PAEAL</name>
<dbReference type="GO" id="GO:0005737">
    <property type="term" value="C:cytoplasm"/>
    <property type="evidence" value="ECO:0007669"/>
    <property type="project" value="UniProtKB-ARBA"/>
</dbReference>
<dbReference type="GO" id="GO:1990904">
    <property type="term" value="C:ribonucleoprotein complex"/>
    <property type="evidence" value="ECO:0007669"/>
    <property type="project" value="UniProtKB-KW"/>
</dbReference>
<evidence type="ECO:0000256" key="6">
    <source>
        <dbReference type="ARBA" id="ARBA00035104"/>
    </source>
</evidence>
<dbReference type="InterPro" id="IPR000529">
    <property type="entry name" value="Ribosomal_bS6"/>
</dbReference>
<keyword evidence="3 8" id="KW-0694">RNA-binding</keyword>
<dbReference type="SUPFAM" id="SSF54995">
    <property type="entry name" value="Ribosomal protein S6"/>
    <property type="match status" value="1"/>
</dbReference>
<dbReference type="AlphaFoldDB" id="A0A383RK42"/>
<dbReference type="EMBL" id="LS992241">
    <property type="protein sequence ID" value="SYX86962.1"/>
    <property type="molecule type" value="Genomic_DNA"/>
</dbReference>
<evidence type="ECO:0000256" key="5">
    <source>
        <dbReference type="ARBA" id="ARBA00023274"/>
    </source>
</evidence>
<dbReference type="CDD" id="cd00473">
    <property type="entry name" value="bS6"/>
    <property type="match status" value="1"/>
</dbReference>
<keyword evidence="2 8" id="KW-0699">rRNA-binding</keyword>
<dbReference type="Proteomes" id="UP001527090">
    <property type="component" value="Unassembled WGS sequence"/>
</dbReference>
<organism evidence="10 11">
    <name type="scientific">Paenibacillus alvei</name>
    <name type="common">Bacillus alvei</name>
    <dbReference type="NCBI Taxonomy" id="44250"/>
    <lineage>
        <taxon>Bacteria</taxon>
        <taxon>Bacillati</taxon>
        <taxon>Bacillota</taxon>
        <taxon>Bacilli</taxon>
        <taxon>Bacillales</taxon>
        <taxon>Paenibacillaceae</taxon>
        <taxon>Paenibacillus</taxon>
    </lineage>
</organism>
<evidence type="ECO:0000256" key="2">
    <source>
        <dbReference type="ARBA" id="ARBA00022730"/>
    </source>
</evidence>
<dbReference type="InterPro" id="IPR014717">
    <property type="entry name" value="Transl_elong_EF1B/ribsomal_bS6"/>
</dbReference>
<dbReference type="PANTHER" id="PTHR21011:SF1">
    <property type="entry name" value="SMALL RIBOSOMAL SUBUNIT PROTEIN BS6M"/>
    <property type="match status" value="1"/>
</dbReference>
<comment type="function">
    <text evidence="6 8">Binds together with bS18 to 16S ribosomal RNA.</text>
</comment>
<keyword evidence="12" id="KW-1185">Reference proteome</keyword>
<dbReference type="FunFam" id="3.30.70.60:FF:000002">
    <property type="entry name" value="30S ribosomal protein S6"/>
    <property type="match status" value="1"/>
</dbReference>
<proteinExistence type="inferred from homology"/>
<dbReference type="Pfam" id="PF01250">
    <property type="entry name" value="Ribosomal_S6"/>
    <property type="match status" value="1"/>
</dbReference>
<evidence type="ECO:0000313" key="9">
    <source>
        <dbReference type="EMBL" id="MCY9529057.1"/>
    </source>
</evidence>
<dbReference type="InterPro" id="IPR020814">
    <property type="entry name" value="Ribosomal_S6_plastid/chlpt"/>
</dbReference>
<dbReference type="GO" id="GO:0003735">
    <property type="term" value="F:structural constituent of ribosome"/>
    <property type="evidence" value="ECO:0007669"/>
    <property type="project" value="InterPro"/>
</dbReference>
<reference evidence="9 12" key="3">
    <citation type="submission" date="2022-05" db="EMBL/GenBank/DDBJ databases">
        <title>Genome Sequencing of Bee-Associated Microbes.</title>
        <authorList>
            <person name="Dunlap C."/>
        </authorList>
    </citation>
    <scope>NUCLEOTIDE SEQUENCE [LARGE SCALE GENOMIC DNA]</scope>
    <source>
        <strain evidence="9 12">NRRL NRS-750</strain>
    </source>
</reference>
<dbReference type="GO" id="GO:0005840">
    <property type="term" value="C:ribosome"/>
    <property type="evidence" value="ECO:0007669"/>
    <property type="project" value="UniProtKB-KW"/>
</dbReference>
<dbReference type="RefSeq" id="WP_021257540.1">
    <property type="nucleotide sequence ID" value="NZ_JAMDLY010000006.1"/>
</dbReference>
<evidence type="ECO:0000313" key="10">
    <source>
        <dbReference type="EMBL" id="SYX86962.1"/>
    </source>
</evidence>
<dbReference type="PANTHER" id="PTHR21011">
    <property type="entry name" value="MITOCHONDRIAL 28S RIBOSOMAL PROTEIN S6"/>
    <property type="match status" value="1"/>
</dbReference>
<dbReference type="GO" id="GO:0070181">
    <property type="term" value="F:small ribosomal subunit rRNA binding"/>
    <property type="evidence" value="ECO:0007669"/>
    <property type="project" value="TreeGrafter"/>
</dbReference>
<evidence type="ECO:0000313" key="11">
    <source>
        <dbReference type="Proteomes" id="UP000304148"/>
    </source>
</evidence>
<dbReference type="EMBL" id="JAMDLY010000006">
    <property type="protein sequence ID" value="MCY9529057.1"/>
    <property type="molecule type" value="Genomic_DNA"/>
</dbReference>
<dbReference type="HAMAP" id="MF_00360">
    <property type="entry name" value="Ribosomal_bS6"/>
    <property type="match status" value="1"/>
</dbReference>